<reference evidence="2" key="1">
    <citation type="journal article" date="2020" name="bioRxiv">
        <title>Comparative genomics of Chlamydomonas.</title>
        <authorList>
            <person name="Craig R.J."/>
            <person name="Hasan A.R."/>
            <person name="Ness R.W."/>
            <person name="Keightley P.D."/>
        </authorList>
    </citation>
    <scope>NUCLEOTIDE SEQUENCE</scope>
    <source>
        <strain evidence="2">CCAP 11/70</strain>
    </source>
</reference>
<feature type="compositionally biased region" description="Acidic residues" evidence="1">
    <location>
        <begin position="664"/>
        <end position="677"/>
    </location>
</feature>
<feature type="compositionally biased region" description="Pro residues" evidence="1">
    <location>
        <begin position="195"/>
        <end position="205"/>
    </location>
</feature>
<feature type="compositionally biased region" description="Low complexity" evidence="1">
    <location>
        <begin position="206"/>
        <end position="217"/>
    </location>
</feature>
<feature type="compositionally biased region" description="Polar residues" evidence="1">
    <location>
        <begin position="684"/>
        <end position="694"/>
    </location>
</feature>
<feature type="region of interest" description="Disordered" evidence="1">
    <location>
        <begin position="607"/>
        <end position="694"/>
    </location>
</feature>
<keyword evidence="3" id="KW-1185">Reference proteome</keyword>
<feature type="compositionally biased region" description="Low complexity" evidence="1">
    <location>
        <begin position="607"/>
        <end position="660"/>
    </location>
</feature>
<feature type="compositionally biased region" description="Low complexity" evidence="1">
    <location>
        <begin position="279"/>
        <end position="302"/>
    </location>
</feature>
<evidence type="ECO:0000313" key="2">
    <source>
        <dbReference type="EMBL" id="KAG2492593.1"/>
    </source>
</evidence>
<accession>A0A835Y0W0</accession>
<sequence>MPLPAAQPDPQSTEGAQPAGDPTPPRMEPAAETANGPSPAQVTQAHGDGPRGASENDPGAGPGPGSAPGPDKRNGNGNATGERNRPTDLATRAASVTIHTCVDMALLRELGELQDEAAVQARIEELLVGREECVLARIRTLLRQELRALVPPRGQQRSAEDHTHAYLVVVEAAAPSAGAAAPGGSGARQHEQQDPAPPHMPPPAPHTAAQTAEGEAPAEVGWAWEAPAAAAGPAAHGAAAEQGGAPHIPLPAAAETAEGAQADEAVQPPARRALRARRTAALPDSMPAAEAPASGAAAAGPSQPHTAAAATLRSAEGPAPSAAGLQQEQGQGQAGPSQDAAAAAPAARDPRLIPEAGCEDTAPFEAWRKSRAPELFTAVFEPTECVKDAPTEPDAPPKRSQRAVNFQRVVERYGRMVVLELLRKRSGQALPCGVMAVCSGAILLAQTVVLAARARGRQKGRRANENCAMLVGELPPFKELVLALVEVVLAVAPEPDGVQAAALAAVGADRLTAPPAVEPAWVPSLDELVEAAVALGWSRPWAEEKMAALLRLADSWLVYLLWKGKDSQPAVGVERDCKDPGLRTVWPLGGGPAAAPAAAAAGPAAAAAAAGPGPSTGPAAATAGPGRATGQGRARAADAENGPAAAAAATPRQAQAAGAQEGKEEGEEEESEGYEMYEMERETFTISDSSSDEG</sequence>
<feature type="compositionally biased region" description="Low complexity" evidence="1">
    <location>
        <begin position="322"/>
        <end position="347"/>
    </location>
</feature>
<comment type="caution">
    <text evidence="2">The sequence shown here is derived from an EMBL/GenBank/DDBJ whole genome shotgun (WGS) entry which is preliminary data.</text>
</comment>
<gene>
    <name evidence="2" type="ORF">HYH03_009254</name>
</gene>
<feature type="compositionally biased region" description="Polar residues" evidence="1">
    <location>
        <begin position="35"/>
        <end position="44"/>
    </location>
</feature>
<feature type="region of interest" description="Disordered" evidence="1">
    <location>
        <begin position="1"/>
        <end position="92"/>
    </location>
</feature>
<evidence type="ECO:0000256" key="1">
    <source>
        <dbReference type="SAM" id="MobiDB-lite"/>
    </source>
</evidence>
<feature type="region of interest" description="Disordered" evidence="1">
    <location>
        <begin position="275"/>
        <end position="351"/>
    </location>
</feature>
<dbReference type="AlphaFoldDB" id="A0A835Y0W0"/>
<dbReference type="Proteomes" id="UP000612055">
    <property type="component" value="Unassembled WGS sequence"/>
</dbReference>
<organism evidence="2 3">
    <name type="scientific">Edaphochlamys debaryana</name>
    <dbReference type="NCBI Taxonomy" id="47281"/>
    <lineage>
        <taxon>Eukaryota</taxon>
        <taxon>Viridiplantae</taxon>
        <taxon>Chlorophyta</taxon>
        <taxon>core chlorophytes</taxon>
        <taxon>Chlorophyceae</taxon>
        <taxon>CS clade</taxon>
        <taxon>Chlamydomonadales</taxon>
        <taxon>Chlamydomonadales incertae sedis</taxon>
        <taxon>Edaphochlamys</taxon>
    </lineage>
</organism>
<protein>
    <submittedName>
        <fullName evidence="2">Uncharacterized protein</fullName>
    </submittedName>
</protein>
<dbReference type="EMBL" id="JAEHOE010000044">
    <property type="protein sequence ID" value="KAG2492593.1"/>
    <property type="molecule type" value="Genomic_DNA"/>
</dbReference>
<evidence type="ECO:0000313" key="3">
    <source>
        <dbReference type="Proteomes" id="UP000612055"/>
    </source>
</evidence>
<proteinExistence type="predicted"/>
<feature type="region of interest" description="Disordered" evidence="1">
    <location>
        <begin position="177"/>
        <end position="217"/>
    </location>
</feature>
<name>A0A835Y0W0_9CHLO</name>